<feature type="compositionally biased region" description="Basic and acidic residues" evidence="1">
    <location>
        <begin position="172"/>
        <end position="182"/>
    </location>
</feature>
<evidence type="ECO:0000313" key="2">
    <source>
        <dbReference type="EMBL" id="KAF9578205.1"/>
    </source>
</evidence>
<gene>
    <name evidence="2" type="ORF">BGW38_006127</name>
</gene>
<feature type="region of interest" description="Disordered" evidence="1">
    <location>
        <begin position="35"/>
        <end position="111"/>
    </location>
</feature>
<proteinExistence type="predicted"/>
<dbReference type="AlphaFoldDB" id="A0A9P6FM75"/>
<protein>
    <submittedName>
        <fullName evidence="2">Uncharacterized protein</fullName>
    </submittedName>
</protein>
<name>A0A9P6FM75_9FUNG</name>
<evidence type="ECO:0000256" key="1">
    <source>
        <dbReference type="SAM" id="MobiDB-lite"/>
    </source>
</evidence>
<dbReference type="EMBL" id="JAABOA010003903">
    <property type="protein sequence ID" value="KAF9578205.1"/>
    <property type="molecule type" value="Genomic_DNA"/>
</dbReference>
<keyword evidence="3" id="KW-1185">Reference proteome</keyword>
<accession>A0A9P6FM75</accession>
<dbReference type="Proteomes" id="UP000780801">
    <property type="component" value="Unassembled WGS sequence"/>
</dbReference>
<organism evidence="2 3">
    <name type="scientific">Lunasporangiospora selenospora</name>
    <dbReference type="NCBI Taxonomy" id="979761"/>
    <lineage>
        <taxon>Eukaryota</taxon>
        <taxon>Fungi</taxon>
        <taxon>Fungi incertae sedis</taxon>
        <taxon>Mucoromycota</taxon>
        <taxon>Mortierellomycotina</taxon>
        <taxon>Mortierellomycetes</taxon>
        <taxon>Mortierellales</taxon>
        <taxon>Mortierellaceae</taxon>
        <taxon>Lunasporangiospora</taxon>
    </lineage>
</organism>
<reference evidence="2" key="1">
    <citation type="journal article" date="2020" name="Fungal Divers.">
        <title>Resolving the Mortierellaceae phylogeny through synthesis of multi-gene phylogenetics and phylogenomics.</title>
        <authorList>
            <person name="Vandepol N."/>
            <person name="Liber J."/>
            <person name="Desiro A."/>
            <person name="Na H."/>
            <person name="Kennedy M."/>
            <person name="Barry K."/>
            <person name="Grigoriev I.V."/>
            <person name="Miller A.N."/>
            <person name="O'Donnell K."/>
            <person name="Stajich J.E."/>
            <person name="Bonito G."/>
        </authorList>
    </citation>
    <scope>NUCLEOTIDE SEQUENCE</scope>
    <source>
        <strain evidence="2">KOD1015</strain>
    </source>
</reference>
<sequence length="211" mass="23744">MDSHTHSHPATSLKREHFDLDSAFLQEQHDSYDYGYPLSKRPFASSRGGIRLPALFSSRQQTPPPNKRARKEQQQQLQQRYLQRSSGKSDQHLTKSPLASPPSPLDAQSPKSTLDDLLTAIALDNKLIQELEGVATKFKGVAHPDEEIRSARRAQTPATVSSQDSSEDEAESEPRQPHDPHALRVLFLAPNWLENHMAKAKRLAAMQEQQQ</sequence>
<dbReference type="OrthoDB" id="2431332at2759"/>
<feature type="region of interest" description="Disordered" evidence="1">
    <location>
        <begin position="136"/>
        <end position="182"/>
    </location>
</feature>
<feature type="compositionally biased region" description="Low complexity" evidence="1">
    <location>
        <begin position="74"/>
        <end position="84"/>
    </location>
</feature>
<evidence type="ECO:0000313" key="3">
    <source>
        <dbReference type="Proteomes" id="UP000780801"/>
    </source>
</evidence>
<comment type="caution">
    <text evidence="2">The sequence shown here is derived from an EMBL/GenBank/DDBJ whole genome shotgun (WGS) entry which is preliminary data.</text>
</comment>